<dbReference type="EMBL" id="AB027295">
    <property type="protein sequence ID" value="BAB08085.1"/>
    <property type="molecule type" value="Genomic_DNA"/>
</dbReference>
<dbReference type="RefSeq" id="NP_062851.1">
    <property type="nucleotide sequence ID" value="NC_002508.1"/>
</dbReference>
<evidence type="ECO:0000256" key="1">
    <source>
        <dbReference type="SAM" id="Phobius"/>
    </source>
</evidence>
<reference evidence="2" key="1">
    <citation type="journal article" date="2001" name="Mol. Gen. Genet.">
        <title>The complete DNA sequence of the mitochondrial genome of Physarum polycephalum.</title>
        <authorList>
            <person name="Takano H."/>
            <person name="Abe T."/>
            <person name="Sakurai R."/>
            <person name="Moriyama Y."/>
            <person name="Miyazawa Y."/>
            <person name="Nozaki H."/>
            <person name="Kawano S."/>
            <person name="Sasaki N."/>
            <person name="Kuroiwa T."/>
        </authorList>
    </citation>
    <scope>NUCLEOTIDE SEQUENCE</scope>
</reference>
<geneLocation type="mitochondrion" evidence="2"/>
<feature type="transmembrane region" description="Helical" evidence="1">
    <location>
        <begin position="135"/>
        <end position="167"/>
    </location>
</feature>
<sequence>MQDYKKYYTKMVKRIIKIIMQMIIIILINICKIITFKVKADEKNHQEVFENFRKILKEGLFNILEKLDCLEDSQTMKEIVETFMDNLMLEELYIKYLAKDEKDYEGFMKEIQSLLKDYLLRLQEMKKFKENMNKFTLRITAIYVISSILLPHLPITSLFLNSIYIYLFANKYLKEFEEQSSDKNFEVIFPLILNYILTTFYDEIQKKQKKDD</sequence>
<accession>Q9MJ77</accession>
<evidence type="ECO:0000313" key="2">
    <source>
        <dbReference type="EMBL" id="BAB08085.1"/>
    </source>
</evidence>
<organism evidence="2">
    <name type="scientific">Physarum polycephalum</name>
    <name type="common">Many-headed slime mold</name>
    <name type="synonym">Badhamia polycephala</name>
    <dbReference type="NCBI Taxonomy" id="5791"/>
    <lineage>
        <taxon>Eukaryota</taxon>
        <taxon>Amoebozoa</taxon>
        <taxon>Evosea</taxon>
        <taxon>Eumycetozoa</taxon>
        <taxon>Myxogastria</taxon>
        <taxon>Myxogastromycetidae</taxon>
        <taxon>Physariida</taxon>
        <taxon>Physaraceae</taxon>
        <taxon>Physarum</taxon>
    </lineage>
</organism>
<feature type="transmembrane region" description="Helical" evidence="1">
    <location>
        <begin position="15"/>
        <end position="35"/>
    </location>
</feature>
<protein>
    <submittedName>
        <fullName evidence="2">Uncharacterized protein</fullName>
    </submittedName>
</protein>
<keyword evidence="2" id="KW-0496">Mitochondrion</keyword>
<keyword evidence="1" id="KW-0472">Membrane</keyword>
<keyword evidence="1" id="KW-0812">Transmembrane</keyword>
<keyword evidence="1" id="KW-1133">Transmembrane helix</keyword>
<name>Q9MJ77_PHYPO</name>
<dbReference type="AlphaFoldDB" id="Q9MJ77"/>
<dbReference type="GeneID" id="1501722"/>
<feature type="transmembrane region" description="Helical" evidence="1">
    <location>
        <begin position="187"/>
        <end position="204"/>
    </location>
</feature>
<proteinExistence type="predicted"/>